<name>A0ACB9L3M6_9MYRT</name>
<reference evidence="2" key="1">
    <citation type="journal article" date="2023" name="Front. Plant Sci.">
        <title>Chromosomal-level genome assembly of Melastoma candidum provides insights into trichome evolution.</title>
        <authorList>
            <person name="Zhong Y."/>
            <person name="Wu W."/>
            <person name="Sun C."/>
            <person name="Zou P."/>
            <person name="Liu Y."/>
            <person name="Dai S."/>
            <person name="Zhou R."/>
        </authorList>
    </citation>
    <scope>NUCLEOTIDE SEQUENCE [LARGE SCALE GENOMIC DNA]</scope>
</reference>
<evidence type="ECO:0000313" key="1">
    <source>
        <dbReference type="EMBL" id="KAI4304085.1"/>
    </source>
</evidence>
<proteinExistence type="predicted"/>
<dbReference type="Proteomes" id="UP001057402">
    <property type="component" value="Chromosome 12"/>
</dbReference>
<evidence type="ECO:0000313" key="2">
    <source>
        <dbReference type="Proteomes" id="UP001057402"/>
    </source>
</evidence>
<comment type="caution">
    <text evidence="1">The sequence shown here is derived from an EMBL/GenBank/DDBJ whole genome shotgun (WGS) entry which is preliminary data.</text>
</comment>
<accession>A0ACB9L3M6</accession>
<sequence>MAAAVCQGSRSWSDPSFHLPRDPPVQFNLGLSSYPFTGRSSDGSFLEAILTADRCIEVDGQRPAQKQRPYVRTPVVNLELCTENLGNETGSDMSDSESVEACAYSPSMKTREVRPLKPSKSNAKKYAGFPPPLTTIKGEEPLRYKTRRERGRLVLEAVKASPVNSIFQAKRSQGRLTLSFIDDSAPNSDNHAEGAEEHDIGNQKKEDEEGGHKDGVKEAEIQTAETFKRPSRCKDGDHHRQLQHENGGFLNLNLGDIIIGGHLVNIRWIFLVVFLSAIC</sequence>
<dbReference type="EMBL" id="CM042891">
    <property type="protein sequence ID" value="KAI4304085.1"/>
    <property type="molecule type" value="Genomic_DNA"/>
</dbReference>
<organism evidence="1 2">
    <name type="scientific">Melastoma candidum</name>
    <dbReference type="NCBI Taxonomy" id="119954"/>
    <lineage>
        <taxon>Eukaryota</taxon>
        <taxon>Viridiplantae</taxon>
        <taxon>Streptophyta</taxon>
        <taxon>Embryophyta</taxon>
        <taxon>Tracheophyta</taxon>
        <taxon>Spermatophyta</taxon>
        <taxon>Magnoliopsida</taxon>
        <taxon>eudicotyledons</taxon>
        <taxon>Gunneridae</taxon>
        <taxon>Pentapetalae</taxon>
        <taxon>rosids</taxon>
        <taxon>malvids</taxon>
        <taxon>Myrtales</taxon>
        <taxon>Melastomataceae</taxon>
        <taxon>Melastomatoideae</taxon>
        <taxon>Melastomateae</taxon>
        <taxon>Melastoma</taxon>
    </lineage>
</organism>
<gene>
    <name evidence="1" type="ORF">MLD38_039644</name>
</gene>
<protein>
    <submittedName>
        <fullName evidence="1">Uncharacterized protein</fullName>
    </submittedName>
</protein>
<keyword evidence="2" id="KW-1185">Reference proteome</keyword>